<evidence type="ECO:0000313" key="7">
    <source>
        <dbReference type="Proteomes" id="UP000515140"/>
    </source>
</evidence>
<dbReference type="AlphaFoldDB" id="A0A6P5LE20"/>
<dbReference type="InterPro" id="IPR011012">
    <property type="entry name" value="Longin-like_dom_sf"/>
</dbReference>
<evidence type="ECO:0000256" key="1">
    <source>
        <dbReference type="ARBA" id="ARBA00004399"/>
    </source>
</evidence>
<organism evidence="7 8">
    <name type="scientific">Phascolarctos cinereus</name>
    <name type="common">Koala</name>
    <dbReference type="NCBI Taxonomy" id="38626"/>
    <lineage>
        <taxon>Eukaryota</taxon>
        <taxon>Metazoa</taxon>
        <taxon>Chordata</taxon>
        <taxon>Craniata</taxon>
        <taxon>Vertebrata</taxon>
        <taxon>Euteleostomi</taxon>
        <taxon>Mammalia</taxon>
        <taxon>Metatheria</taxon>
        <taxon>Diprotodontia</taxon>
        <taxon>Phascolarctidae</taxon>
        <taxon>Phascolarctos</taxon>
    </lineage>
</organism>
<dbReference type="CDD" id="cd14825">
    <property type="entry name" value="TRAPPC2_sedlin"/>
    <property type="match status" value="1"/>
</dbReference>
<evidence type="ECO:0000256" key="5">
    <source>
        <dbReference type="ARBA" id="ARBA00022490"/>
    </source>
</evidence>
<evidence type="ECO:0000256" key="3">
    <source>
        <dbReference type="ARBA" id="ARBA00006626"/>
    </source>
</evidence>
<dbReference type="Proteomes" id="UP000515140">
    <property type="component" value="Unplaced"/>
</dbReference>
<dbReference type="GO" id="GO:0005793">
    <property type="term" value="C:endoplasmic reticulum-Golgi intermediate compartment"/>
    <property type="evidence" value="ECO:0007669"/>
    <property type="project" value="UniProtKB-SubCell"/>
</dbReference>
<dbReference type="RefSeq" id="XP_020853821.1">
    <property type="nucleotide sequence ID" value="XM_020998162.1"/>
</dbReference>
<protein>
    <submittedName>
        <fullName evidence="8">Trafficking protein particle complex subunit 2-like</fullName>
    </submittedName>
</protein>
<evidence type="ECO:0000256" key="4">
    <source>
        <dbReference type="ARBA" id="ARBA00022448"/>
    </source>
</evidence>
<dbReference type="GeneID" id="110216354"/>
<dbReference type="KEGG" id="pcw:110216354"/>
<keyword evidence="6" id="KW-0931">ER-Golgi transport</keyword>
<dbReference type="GO" id="GO:0006888">
    <property type="term" value="P:endoplasmic reticulum to Golgi vesicle-mediated transport"/>
    <property type="evidence" value="ECO:0007669"/>
    <property type="project" value="InterPro"/>
</dbReference>
<sequence length="140" mass="16154">MSGSFYFPIVGHHDNPGFEIEFLPAEKVESKHDHHHFNQSIAHAALGLVDANRWLCNNMHLKTVDKFNEWFVSVLATADHVKFITLHDVRQDHGIKNLFSDVYELYIKLAMNLFYKPYSPIGSSTFDIKVQFLGKKHLLS</sequence>
<accession>A0A6P5LE20</accession>
<evidence type="ECO:0000313" key="8">
    <source>
        <dbReference type="RefSeq" id="XP_020853821.1"/>
    </source>
</evidence>
<dbReference type="Gene3D" id="3.30.450.70">
    <property type="match status" value="1"/>
</dbReference>
<dbReference type="PANTHER" id="PTHR12403">
    <property type="entry name" value="TRAFFICKING PROTEIN PARTICLE COMPLEX SUBUNIT 2"/>
    <property type="match status" value="1"/>
</dbReference>
<keyword evidence="5" id="KW-0963">Cytoplasm</keyword>
<evidence type="ECO:0000256" key="2">
    <source>
        <dbReference type="ARBA" id="ARBA00004556"/>
    </source>
</evidence>
<gene>
    <name evidence="8" type="primary">LOC110216354</name>
</gene>
<comment type="similarity">
    <text evidence="3">Belongs to the TRAPP small subunits family. Sedlin subfamily.</text>
</comment>
<dbReference type="SUPFAM" id="SSF64356">
    <property type="entry name" value="SNARE-like"/>
    <property type="match status" value="1"/>
</dbReference>
<dbReference type="InterPro" id="IPR006722">
    <property type="entry name" value="Sedlin"/>
</dbReference>
<keyword evidence="7" id="KW-1185">Reference proteome</keyword>
<name>A0A6P5LE20_PHACI</name>
<comment type="subcellular location">
    <subcellularLocation>
        <location evidence="2">Cytoplasm</location>
        <location evidence="2">Perinuclear region</location>
    </subcellularLocation>
    <subcellularLocation>
        <location evidence="1">Endoplasmic reticulum-Golgi intermediate compartment</location>
    </subcellularLocation>
</comment>
<dbReference type="InParanoid" id="A0A6P5LE20"/>
<evidence type="ECO:0000256" key="6">
    <source>
        <dbReference type="ARBA" id="ARBA00022892"/>
    </source>
</evidence>
<dbReference type="GO" id="GO:0048471">
    <property type="term" value="C:perinuclear region of cytoplasm"/>
    <property type="evidence" value="ECO:0007669"/>
    <property type="project" value="UniProtKB-SubCell"/>
</dbReference>
<dbReference type="Pfam" id="PF04628">
    <property type="entry name" value="Sedlin_N"/>
    <property type="match status" value="1"/>
</dbReference>
<keyword evidence="4" id="KW-0813">Transport</keyword>
<proteinExistence type="inferred from homology"/>
<dbReference type="FunFam" id="3.30.450.70:FF:000001">
    <property type="entry name" value="Trafficking protein particle complex subunit 2"/>
    <property type="match status" value="1"/>
</dbReference>
<reference evidence="8" key="1">
    <citation type="submission" date="2025-08" db="UniProtKB">
        <authorList>
            <consortium name="RefSeq"/>
        </authorList>
    </citation>
    <scope>IDENTIFICATION</scope>
    <source>
        <tissue evidence="8">Spleen</tissue>
    </source>
</reference>